<protein>
    <submittedName>
        <fullName evidence="2">Uncharacterized protein</fullName>
    </submittedName>
</protein>
<dbReference type="EMBL" id="JAUPFM010000022">
    <property type="protein sequence ID" value="KAK2815672.1"/>
    <property type="molecule type" value="Genomic_DNA"/>
</dbReference>
<sequence>MSRPQGGEEVEGEGEGEVERTKRGDAHGEEREEQWETTGTGGEQKHLENSSVSGCQSANISGDAVDTRYNERTLSVGPSADLPLLHIPSSIPVFQDRSQFCSI</sequence>
<accession>A0AA88LK77</accession>
<evidence type="ECO:0000256" key="1">
    <source>
        <dbReference type="SAM" id="MobiDB-lite"/>
    </source>
</evidence>
<reference evidence="2" key="1">
    <citation type="submission" date="2023-07" db="EMBL/GenBank/DDBJ databases">
        <title>Chromosome-level Genome Assembly of Striped Snakehead (Channa striata).</title>
        <authorList>
            <person name="Liu H."/>
        </authorList>
    </citation>
    <scope>NUCLEOTIDE SEQUENCE</scope>
    <source>
        <strain evidence="2">Gz</strain>
        <tissue evidence="2">Muscle</tissue>
    </source>
</reference>
<dbReference type="AlphaFoldDB" id="A0AA88LK77"/>
<feature type="compositionally biased region" description="Basic and acidic residues" evidence="1">
    <location>
        <begin position="17"/>
        <end position="30"/>
    </location>
</feature>
<comment type="caution">
    <text evidence="2">The sequence shown here is derived from an EMBL/GenBank/DDBJ whole genome shotgun (WGS) entry which is preliminary data.</text>
</comment>
<evidence type="ECO:0000313" key="2">
    <source>
        <dbReference type="EMBL" id="KAK2815672.1"/>
    </source>
</evidence>
<feature type="region of interest" description="Disordered" evidence="1">
    <location>
        <begin position="1"/>
        <end position="64"/>
    </location>
</feature>
<gene>
    <name evidence="2" type="ORF">Q5P01_026139</name>
</gene>
<organism evidence="2 3">
    <name type="scientific">Channa striata</name>
    <name type="common">Snakehead murrel</name>
    <name type="synonym">Ophicephalus striatus</name>
    <dbReference type="NCBI Taxonomy" id="64152"/>
    <lineage>
        <taxon>Eukaryota</taxon>
        <taxon>Metazoa</taxon>
        <taxon>Chordata</taxon>
        <taxon>Craniata</taxon>
        <taxon>Vertebrata</taxon>
        <taxon>Euteleostomi</taxon>
        <taxon>Actinopterygii</taxon>
        <taxon>Neopterygii</taxon>
        <taxon>Teleostei</taxon>
        <taxon>Neoteleostei</taxon>
        <taxon>Acanthomorphata</taxon>
        <taxon>Anabantaria</taxon>
        <taxon>Anabantiformes</taxon>
        <taxon>Channoidei</taxon>
        <taxon>Channidae</taxon>
        <taxon>Channa</taxon>
    </lineage>
</organism>
<dbReference type="Proteomes" id="UP001187415">
    <property type="component" value="Unassembled WGS sequence"/>
</dbReference>
<proteinExistence type="predicted"/>
<evidence type="ECO:0000313" key="3">
    <source>
        <dbReference type="Proteomes" id="UP001187415"/>
    </source>
</evidence>
<keyword evidence="3" id="KW-1185">Reference proteome</keyword>
<feature type="compositionally biased region" description="Polar residues" evidence="1">
    <location>
        <begin position="49"/>
        <end position="60"/>
    </location>
</feature>
<name>A0AA88LK77_CHASR</name>